<organism evidence="12">
    <name type="scientific">Paenibacillus sp. BIHB 4019</name>
    <dbReference type="NCBI Taxonomy" id="1870819"/>
    <lineage>
        <taxon>Bacteria</taxon>
        <taxon>Bacillati</taxon>
        <taxon>Bacillota</taxon>
        <taxon>Bacilli</taxon>
        <taxon>Bacillales</taxon>
        <taxon>Paenibacillaceae</taxon>
        <taxon>Paenibacillus</taxon>
    </lineage>
</organism>
<feature type="domain" description="Flagellar basal-body/hook protein C-terminal" evidence="10">
    <location>
        <begin position="463"/>
        <end position="503"/>
    </location>
</feature>
<dbReference type="InterPro" id="IPR002371">
    <property type="entry name" value="FlgK"/>
</dbReference>
<evidence type="ECO:0000256" key="1">
    <source>
        <dbReference type="ARBA" id="ARBA00004365"/>
    </source>
</evidence>
<dbReference type="GO" id="GO:0005198">
    <property type="term" value="F:structural molecule activity"/>
    <property type="evidence" value="ECO:0007669"/>
    <property type="project" value="UniProtKB-UniRule"/>
</dbReference>
<evidence type="ECO:0000256" key="5">
    <source>
        <dbReference type="ARBA" id="ARBA00022525"/>
    </source>
</evidence>
<dbReference type="Pfam" id="PF06429">
    <property type="entry name" value="Flg_bbr_C"/>
    <property type="match status" value="1"/>
</dbReference>
<evidence type="ECO:0000259" key="11">
    <source>
        <dbReference type="Pfam" id="PF22638"/>
    </source>
</evidence>
<keyword evidence="12" id="KW-0969">Cilium</keyword>
<dbReference type="PANTHER" id="PTHR30033:SF1">
    <property type="entry name" value="FLAGELLAR HOOK-ASSOCIATED PROTEIN 1"/>
    <property type="match status" value="1"/>
</dbReference>
<dbReference type="EMBL" id="CP016808">
    <property type="protein sequence ID" value="ANY66962.1"/>
    <property type="molecule type" value="Genomic_DNA"/>
</dbReference>
<dbReference type="GO" id="GO:0044780">
    <property type="term" value="P:bacterial-type flagellum assembly"/>
    <property type="evidence" value="ECO:0007669"/>
    <property type="project" value="InterPro"/>
</dbReference>
<comment type="similarity">
    <text evidence="3 7">Belongs to the flagella basal body rod proteins family.</text>
</comment>
<accession>A0A1B2DGX3</accession>
<evidence type="ECO:0000256" key="4">
    <source>
        <dbReference type="ARBA" id="ARBA00016244"/>
    </source>
</evidence>
<sequence length="510" mass="54574">MTSTFHSLETSKRSLITQQVALTTLSHNIANANTEGYTRQKVNMVATRPMEAYGMTKSTAPGQIGTGVEYTSITRIRDAFLDAQYRDQSDIAGTTSIQMDTLSKLESFVNEPSDTGIRTVLSDFWNAWSDLSKDPENVTAREILVERTQALTDTFNGLSKQLSDLDADINMTIETSTEQANSMMSSIASLNDQIKKIESLGDNANDLRDQRDLLTDKLSKLVNVTVTDTEDGYTINMGGTNLVTGGDTTPLTAIALEQSYNNGTLTGGEVHGMFVSLDTVAEFVGQLNTLANTIVNGKFDVTIPKGSVLPGTTVPTTADQVMTVNGINGLHQLGYTLGNPATSGQPLFTIKTGFTTLTAESIEINTNIASDSNLIASSMRTTTDGAGVSTVVKGNNSLALLMSQMTEVKFSFDETATGGGIKEATLGDFYSALVGALGVKSQSAARENSNAEAQLAQVDGSRMSISGVSLDEEMSDMIKYQYAYSAAARFMTTFDEMLNKLINNTGVVGR</sequence>
<feature type="coiled-coil region" evidence="8">
    <location>
        <begin position="190"/>
        <end position="224"/>
    </location>
</feature>
<dbReference type="InterPro" id="IPR053927">
    <property type="entry name" value="FlgK_helical"/>
</dbReference>
<keyword evidence="12" id="KW-0966">Cell projection</keyword>
<keyword evidence="12" id="KW-0282">Flagellum</keyword>
<gene>
    <name evidence="7" type="primary">flgK</name>
    <name evidence="12" type="ORF">BBD42_11140</name>
</gene>
<dbReference type="PRINTS" id="PR01005">
    <property type="entry name" value="FLGHOOKAP1"/>
</dbReference>
<evidence type="ECO:0000259" key="9">
    <source>
        <dbReference type="Pfam" id="PF00460"/>
    </source>
</evidence>
<reference evidence="12" key="1">
    <citation type="submission" date="2016-08" db="EMBL/GenBank/DDBJ databases">
        <title>Complete Genome Seqeunce of Paenibacillus sp. BIHB 4019 from tea rhizoplane.</title>
        <authorList>
            <person name="Thakur R."/>
            <person name="Swarnkar M.K."/>
            <person name="Gulati A."/>
        </authorList>
    </citation>
    <scope>NUCLEOTIDE SEQUENCE [LARGE SCALE GENOMIC DNA]</scope>
    <source>
        <strain evidence="12">BIHB4019</strain>
    </source>
</reference>
<proteinExistence type="inferred from homology"/>
<dbReference type="GO" id="GO:0005576">
    <property type="term" value="C:extracellular region"/>
    <property type="evidence" value="ECO:0007669"/>
    <property type="project" value="UniProtKB-SubCell"/>
</dbReference>
<keyword evidence="8" id="KW-0175">Coiled coil</keyword>
<evidence type="ECO:0000256" key="6">
    <source>
        <dbReference type="ARBA" id="ARBA00023143"/>
    </source>
</evidence>
<dbReference type="Pfam" id="PF22638">
    <property type="entry name" value="FlgK_D1"/>
    <property type="match status" value="1"/>
</dbReference>
<dbReference type="RefSeq" id="WP_099518233.1">
    <property type="nucleotide sequence ID" value="NZ_CP016808.1"/>
</dbReference>
<dbReference type="Pfam" id="PF00460">
    <property type="entry name" value="Flg_bb_rod"/>
    <property type="match status" value="1"/>
</dbReference>
<feature type="domain" description="Flagellar hook-associated protein FlgK helical" evidence="11">
    <location>
        <begin position="102"/>
        <end position="295"/>
    </location>
</feature>
<name>A0A1B2DGX3_9BACL</name>
<dbReference type="NCBIfam" id="TIGR02492">
    <property type="entry name" value="flgK_ends"/>
    <property type="match status" value="1"/>
</dbReference>
<dbReference type="AlphaFoldDB" id="A0A1B2DGX3"/>
<evidence type="ECO:0000313" key="12">
    <source>
        <dbReference type="EMBL" id="ANY66962.1"/>
    </source>
</evidence>
<comment type="subcellular location">
    <subcellularLocation>
        <location evidence="1 7">Bacterial flagellum</location>
    </subcellularLocation>
    <subcellularLocation>
        <location evidence="2 7">Secreted</location>
    </subcellularLocation>
</comment>
<feature type="domain" description="Flagellar basal body rod protein N-terminal" evidence="9">
    <location>
        <begin position="9"/>
        <end position="38"/>
    </location>
</feature>
<dbReference type="InterPro" id="IPR010930">
    <property type="entry name" value="Flg_bb/hook_C_dom"/>
</dbReference>
<evidence type="ECO:0000256" key="8">
    <source>
        <dbReference type="SAM" id="Coils"/>
    </source>
</evidence>
<dbReference type="SUPFAM" id="SSF64518">
    <property type="entry name" value="Phase 1 flagellin"/>
    <property type="match status" value="1"/>
</dbReference>
<dbReference type="GO" id="GO:0009424">
    <property type="term" value="C:bacterial-type flagellum hook"/>
    <property type="evidence" value="ECO:0007669"/>
    <property type="project" value="UniProtKB-UniRule"/>
</dbReference>
<keyword evidence="5 7" id="KW-0964">Secreted</keyword>
<evidence type="ECO:0000256" key="2">
    <source>
        <dbReference type="ARBA" id="ARBA00004613"/>
    </source>
</evidence>
<dbReference type="PANTHER" id="PTHR30033">
    <property type="entry name" value="FLAGELLAR HOOK-ASSOCIATED PROTEIN 1"/>
    <property type="match status" value="1"/>
</dbReference>
<dbReference type="InterPro" id="IPR001444">
    <property type="entry name" value="Flag_bb_rod_N"/>
</dbReference>
<evidence type="ECO:0000256" key="7">
    <source>
        <dbReference type="RuleBase" id="RU362065"/>
    </source>
</evidence>
<keyword evidence="6 7" id="KW-0975">Bacterial flagellum</keyword>
<evidence type="ECO:0000259" key="10">
    <source>
        <dbReference type="Pfam" id="PF06429"/>
    </source>
</evidence>
<protein>
    <recommendedName>
        <fullName evidence="4 7">Flagellar hook-associated protein 1</fullName>
        <shortName evidence="7">HAP1</shortName>
    </recommendedName>
</protein>
<evidence type="ECO:0000256" key="3">
    <source>
        <dbReference type="ARBA" id="ARBA00009677"/>
    </source>
</evidence>